<sequence length="143" mass="15310">MRRAASAAGRMIPKTQQPKPQQPKPPANPQQLLLQTQGEALPVWVQPFGQDASAVRLLTHVKPGARTTQVVETNGAAVGIQLAAPARDGEANEELVRFVADTLGIRKHQIGLVAGHKSRDKVLRIETALTPAQVHEILVGASE</sequence>
<dbReference type="InterPro" id="IPR036591">
    <property type="entry name" value="YggU-like_sf"/>
</dbReference>
<dbReference type="SUPFAM" id="SSF69786">
    <property type="entry name" value="YggU-like"/>
    <property type="match status" value="1"/>
</dbReference>
<dbReference type="Gene3D" id="3.30.1200.10">
    <property type="entry name" value="YggU-like"/>
    <property type="match status" value="1"/>
</dbReference>
<evidence type="ECO:0000256" key="2">
    <source>
        <dbReference type="SAM" id="MobiDB-lite"/>
    </source>
</evidence>
<accession>A0ABR4MX40</accession>
<dbReference type="NCBIfam" id="TIGR00251">
    <property type="entry name" value="DUF167 family protein"/>
    <property type="match status" value="1"/>
</dbReference>
<feature type="region of interest" description="Disordered" evidence="2">
    <location>
        <begin position="1"/>
        <end position="29"/>
    </location>
</feature>
<dbReference type="Proteomes" id="UP001527925">
    <property type="component" value="Unassembled WGS sequence"/>
</dbReference>
<dbReference type="HAMAP" id="MF_00634">
    <property type="entry name" value="UPF0235"/>
    <property type="match status" value="1"/>
</dbReference>
<evidence type="ECO:0000256" key="1">
    <source>
        <dbReference type="ARBA" id="ARBA00010364"/>
    </source>
</evidence>
<dbReference type="Pfam" id="PF02594">
    <property type="entry name" value="DUF167"/>
    <property type="match status" value="1"/>
</dbReference>
<comment type="caution">
    <text evidence="3">The sequence shown here is derived from an EMBL/GenBank/DDBJ whole genome shotgun (WGS) entry which is preliminary data.</text>
</comment>
<dbReference type="SMART" id="SM01152">
    <property type="entry name" value="DUF167"/>
    <property type="match status" value="1"/>
</dbReference>
<organism evidence="3 4">
    <name type="scientific">Polyrhizophydium stewartii</name>
    <dbReference type="NCBI Taxonomy" id="2732419"/>
    <lineage>
        <taxon>Eukaryota</taxon>
        <taxon>Fungi</taxon>
        <taxon>Fungi incertae sedis</taxon>
        <taxon>Chytridiomycota</taxon>
        <taxon>Chytridiomycota incertae sedis</taxon>
        <taxon>Chytridiomycetes</taxon>
        <taxon>Rhizophydiales</taxon>
        <taxon>Rhizophydiales incertae sedis</taxon>
        <taxon>Polyrhizophydium</taxon>
    </lineage>
</organism>
<dbReference type="PANTHER" id="PTHR13420:SF7">
    <property type="entry name" value="UPF0235 PROTEIN C15ORF40"/>
    <property type="match status" value="1"/>
</dbReference>
<protein>
    <submittedName>
        <fullName evidence="3">Uncharacterized protein</fullName>
    </submittedName>
</protein>
<proteinExistence type="inferred from homology"/>
<dbReference type="PANTHER" id="PTHR13420">
    <property type="entry name" value="UPF0235 PROTEIN C15ORF40"/>
    <property type="match status" value="1"/>
</dbReference>
<evidence type="ECO:0000313" key="3">
    <source>
        <dbReference type="EMBL" id="KAL2911877.1"/>
    </source>
</evidence>
<reference evidence="3 4" key="1">
    <citation type="submission" date="2023-09" db="EMBL/GenBank/DDBJ databases">
        <title>Pangenome analysis of Batrachochytrium dendrobatidis and related Chytrids.</title>
        <authorList>
            <person name="Yacoub M.N."/>
            <person name="Stajich J.E."/>
            <person name="James T.Y."/>
        </authorList>
    </citation>
    <scope>NUCLEOTIDE SEQUENCE [LARGE SCALE GENOMIC DNA]</scope>
    <source>
        <strain evidence="3 4">JEL0888</strain>
    </source>
</reference>
<dbReference type="InterPro" id="IPR003746">
    <property type="entry name" value="DUF167"/>
</dbReference>
<gene>
    <name evidence="3" type="ORF">HK105_208660</name>
</gene>
<keyword evidence="4" id="KW-1185">Reference proteome</keyword>
<evidence type="ECO:0000313" key="4">
    <source>
        <dbReference type="Proteomes" id="UP001527925"/>
    </source>
</evidence>
<dbReference type="EMBL" id="JADGIZ020000085">
    <property type="protein sequence ID" value="KAL2911877.1"/>
    <property type="molecule type" value="Genomic_DNA"/>
</dbReference>
<name>A0ABR4MX40_9FUNG</name>
<comment type="similarity">
    <text evidence="1">Belongs to the UPF0235 family.</text>
</comment>